<dbReference type="Pfam" id="PF01379">
    <property type="entry name" value="Porphobil_deam"/>
    <property type="match status" value="1"/>
</dbReference>
<evidence type="ECO:0000256" key="6">
    <source>
        <dbReference type="ARBA" id="ARBA00023133"/>
    </source>
</evidence>
<accession>A0A8K0TR99</accession>
<dbReference type="UniPathway" id="UPA00251">
    <property type="reaction ID" value="UER00319"/>
</dbReference>
<dbReference type="PIRSF" id="PIRSF001438">
    <property type="entry name" value="4pyrrol_synth_OHMeBilane_synth"/>
    <property type="match status" value="1"/>
</dbReference>
<dbReference type="SUPFAM" id="SSF53850">
    <property type="entry name" value="Periplasmic binding protein-like II"/>
    <property type="match status" value="1"/>
</dbReference>
<evidence type="ECO:0000256" key="3">
    <source>
        <dbReference type="ARBA" id="ARBA00005638"/>
    </source>
</evidence>
<evidence type="ECO:0000256" key="5">
    <source>
        <dbReference type="ARBA" id="ARBA00022679"/>
    </source>
</evidence>
<keyword evidence="13" id="KW-1185">Reference proteome</keyword>
<comment type="cofactor">
    <cofactor evidence="1">
        <name>dipyrromethane</name>
        <dbReference type="ChEBI" id="CHEBI:60342"/>
    </cofactor>
</comment>
<dbReference type="PANTHER" id="PTHR11557">
    <property type="entry name" value="PORPHOBILINOGEN DEAMINASE"/>
    <property type="match status" value="1"/>
</dbReference>
<evidence type="ECO:0000313" key="12">
    <source>
        <dbReference type="EMBL" id="KAH7377064.1"/>
    </source>
</evidence>
<evidence type="ECO:0000256" key="4">
    <source>
        <dbReference type="ARBA" id="ARBA00012655"/>
    </source>
</evidence>
<dbReference type="Pfam" id="PF03900">
    <property type="entry name" value="Porphobil_deamC"/>
    <property type="match status" value="1"/>
</dbReference>
<dbReference type="PRINTS" id="PR00151">
    <property type="entry name" value="PORPHBDMNASE"/>
</dbReference>
<evidence type="ECO:0000256" key="1">
    <source>
        <dbReference type="ARBA" id="ARBA00001916"/>
    </source>
</evidence>
<dbReference type="Gene3D" id="3.40.190.10">
    <property type="entry name" value="Periplasmic binding protein-like II"/>
    <property type="match status" value="2"/>
</dbReference>
<dbReference type="PANTHER" id="PTHR11557:SF0">
    <property type="entry name" value="PORPHOBILINOGEN DEAMINASE"/>
    <property type="match status" value="1"/>
</dbReference>
<dbReference type="InterPro" id="IPR036803">
    <property type="entry name" value="Porphobilinogen_deaminase_C_sf"/>
</dbReference>
<dbReference type="SUPFAM" id="SSF54782">
    <property type="entry name" value="Porphobilinogen deaminase (hydroxymethylbilane synthase), C-terminal domain"/>
    <property type="match status" value="1"/>
</dbReference>
<protein>
    <recommendedName>
        <fullName evidence="4">hydroxymethylbilane synthase</fullName>
        <ecNumber evidence="4">2.5.1.61</ecNumber>
    </recommendedName>
    <alternativeName>
        <fullName evidence="9">Hydroxymethylbilane synthase</fullName>
    </alternativeName>
    <alternativeName>
        <fullName evidence="8">Pre-uroporphyrinogen synthase</fullName>
    </alternativeName>
</protein>
<comment type="caution">
    <text evidence="12">The sequence shown here is derived from an EMBL/GenBank/DDBJ whole genome shotgun (WGS) entry which is preliminary data.</text>
</comment>
<dbReference type="GO" id="GO:0006782">
    <property type="term" value="P:protoporphyrinogen IX biosynthetic process"/>
    <property type="evidence" value="ECO:0007669"/>
    <property type="project" value="UniProtKB-UniPathway"/>
</dbReference>
<feature type="domain" description="Porphobilinogen deaminase C-terminal" evidence="11">
    <location>
        <begin position="244"/>
        <end position="314"/>
    </location>
</feature>
<evidence type="ECO:0000259" key="11">
    <source>
        <dbReference type="Pfam" id="PF03900"/>
    </source>
</evidence>
<dbReference type="InterPro" id="IPR022418">
    <property type="entry name" value="Porphobilinogen_deaminase_C"/>
</dbReference>
<dbReference type="EC" id="2.5.1.61" evidence="4"/>
<dbReference type="Proteomes" id="UP000813385">
    <property type="component" value="Unassembled WGS sequence"/>
</dbReference>
<keyword evidence="5" id="KW-0808">Transferase</keyword>
<evidence type="ECO:0000256" key="7">
    <source>
        <dbReference type="ARBA" id="ARBA00023244"/>
    </source>
</evidence>
<gene>
    <name evidence="12" type="ORF">B0T11DRAFT_273370</name>
</gene>
<dbReference type="GO" id="GO:0005737">
    <property type="term" value="C:cytoplasm"/>
    <property type="evidence" value="ECO:0007669"/>
    <property type="project" value="TreeGrafter"/>
</dbReference>
<proteinExistence type="inferred from homology"/>
<dbReference type="Gene3D" id="3.30.160.40">
    <property type="entry name" value="Porphobilinogen deaminase, C-terminal domain"/>
    <property type="match status" value="1"/>
</dbReference>
<evidence type="ECO:0000259" key="10">
    <source>
        <dbReference type="Pfam" id="PF01379"/>
    </source>
</evidence>
<dbReference type="InterPro" id="IPR022417">
    <property type="entry name" value="Porphobilin_deaminase_N"/>
</dbReference>
<dbReference type="PROSITE" id="PS00533">
    <property type="entry name" value="PORPHOBILINOGEN_DEAM"/>
    <property type="match status" value="1"/>
</dbReference>
<dbReference type="GO" id="GO:0004418">
    <property type="term" value="F:hydroxymethylbilane synthase activity"/>
    <property type="evidence" value="ECO:0007669"/>
    <property type="project" value="UniProtKB-EC"/>
</dbReference>
<feature type="domain" description="Porphobilinogen deaminase N-terminal" evidence="10">
    <location>
        <begin position="7"/>
        <end position="223"/>
    </location>
</feature>
<evidence type="ECO:0000256" key="8">
    <source>
        <dbReference type="ARBA" id="ARBA00030685"/>
    </source>
</evidence>
<name>A0A8K0TR99_9PEZI</name>
<dbReference type="AlphaFoldDB" id="A0A8K0TR99"/>
<dbReference type="InterPro" id="IPR022419">
    <property type="entry name" value="Porphobilin_deaminase_cofac_BS"/>
</dbReference>
<dbReference type="OrthoDB" id="564646at2759"/>
<comment type="pathway">
    <text evidence="2">Porphyrin-containing compound metabolism; protoporphyrin-IX biosynthesis; coproporphyrinogen-III from 5-aminolevulinate: step 2/4.</text>
</comment>
<keyword evidence="6" id="KW-0350">Heme biosynthesis</keyword>
<keyword evidence="7" id="KW-0627">Porphyrin biosynthesis</keyword>
<reference evidence="12" key="1">
    <citation type="journal article" date="2021" name="Nat. Commun.">
        <title>Genetic determinants of endophytism in the Arabidopsis root mycobiome.</title>
        <authorList>
            <person name="Mesny F."/>
            <person name="Miyauchi S."/>
            <person name="Thiergart T."/>
            <person name="Pickel B."/>
            <person name="Atanasova L."/>
            <person name="Karlsson M."/>
            <person name="Huettel B."/>
            <person name="Barry K.W."/>
            <person name="Haridas S."/>
            <person name="Chen C."/>
            <person name="Bauer D."/>
            <person name="Andreopoulos W."/>
            <person name="Pangilinan J."/>
            <person name="LaButti K."/>
            <person name="Riley R."/>
            <person name="Lipzen A."/>
            <person name="Clum A."/>
            <person name="Drula E."/>
            <person name="Henrissat B."/>
            <person name="Kohler A."/>
            <person name="Grigoriev I.V."/>
            <person name="Martin F.M."/>
            <person name="Hacquard S."/>
        </authorList>
    </citation>
    <scope>NUCLEOTIDE SEQUENCE</scope>
    <source>
        <strain evidence="12">MPI-CAGE-AT-0016</strain>
    </source>
</reference>
<evidence type="ECO:0000256" key="2">
    <source>
        <dbReference type="ARBA" id="ARBA00004735"/>
    </source>
</evidence>
<organism evidence="12 13">
    <name type="scientific">Plectosphaerella cucumerina</name>
    <dbReference type="NCBI Taxonomy" id="40658"/>
    <lineage>
        <taxon>Eukaryota</taxon>
        <taxon>Fungi</taxon>
        <taxon>Dikarya</taxon>
        <taxon>Ascomycota</taxon>
        <taxon>Pezizomycotina</taxon>
        <taxon>Sordariomycetes</taxon>
        <taxon>Hypocreomycetidae</taxon>
        <taxon>Glomerellales</taxon>
        <taxon>Plectosphaerellaceae</taxon>
        <taxon>Plectosphaerella</taxon>
    </lineage>
</organism>
<evidence type="ECO:0000313" key="13">
    <source>
        <dbReference type="Proteomes" id="UP000813385"/>
    </source>
</evidence>
<dbReference type="InterPro" id="IPR000860">
    <property type="entry name" value="HemC"/>
</dbReference>
<dbReference type="FunFam" id="3.40.190.10:FF:000005">
    <property type="entry name" value="Porphobilinogen deaminase"/>
    <property type="match status" value="1"/>
</dbReference>
<evidence type="ECO:0000256" key="9">
    <source>
        <dbReference type="ARBA" id="ARBA00033064"/>
    </source>
</evidence>
<sequence>MPPPPEIIISCRRSDLAVVQARGIRAALESPPSSHSFRIVTGTAAADTDKTSPFAALLSKQSGGSDAGKSLWTNNLERDLVEGRAHVLVHCLKDMPTTLPAGCTLAAVTEREDPSDAVVMRSDAVWKEIGELPPGSLVGSSSSRRRALVKRNWPHLEVAECRGNLDTRLAKLDAPDSPFACILLATAGLNRLGLAHRIKQRLKPEEFPWAVGQGALGIEVVSEGRDDVAALAVRVDHGPTRWMCLAERAMLRRLQGGCSSPVGVWTSLEGGRVRLRATVLNIEGTADLVVEEEAGVGGDEDAEGLGERVADGLLKKGARDLLGKK</sequence>
<comment type="similarity">
    <text evidence="3">Belongs to the HMBS family.</text>
</comment>
<dbReference type="NCBIfam" id="TIGR00212">
    <property type="entry name" value="hemC"/>
    <property type="match status" value="1"/>
</dbReference>
<dbReference type="EMBL" id="JAGPXD010000001">
    <property type="protein sequence ID" value="KAH7377064.1"/>
    <property type="molecule type" value="Genomic_DNA"/>
</dbReference>